<evidence type="ECO:0000313" key="2">
    <source>
        <dbReference type="Proteomes" id="UP001054252"/>
    </source>
</evidence>
<protein>
    <submittedName>
        <fullName evidence="1">Uncharacterized protein</fullName>
    </submittedName>
</protein>
<gene>
    <name evidence="1" type="ORF">SLEP1_g44815</name>
</gene>
<reference evidence="1 2" key="1">
    <citation type="journal article" date="2021" name="Commun. Biol.">
        <title>The genome of Shorea leprosula (Dipterocarpaceae) highlights the ecological relevance of drought in aseasonal tropical rainforests.</title>
        <authorList>
            <person name="Ng K.K.S."/>
            <person name="Kobayashi M.J."/>
            <person name="Fawcett J.A."/>
            <person name="Hatakeyama M."/>
            <person name="Paape T."/>
            <person name="Ng C.H."/>
            <person name="Ang C.C."/>
            <person name="Tnah L.H."/>
            <person name="Lee C.T."/>
            <person name="Nishiyama T."/>
            <person name="Sese J."/>
            <person name="O'Brien M.J."/>
            <person name="Copetti D."/>
            <person name="Mohd Noor M.I."/>
            <person name="Ong R.C."/>
            <person name="Putra M."/>
            <person name="Sireger I.Z."/>
            <person name="Indrioko S."/>
            <person name="Kosugi Y."/>
            <person name="Izuno A."/>
            <person name="Isagi Y."/>
            <person name="Lee S.L."/>
            <person name="Shimizu K.K."/>
        </authorList>
    </citation>
    <scope>NUCLEOTIDE SEQUENCE [LARGE SCALE GENOMIC DNA]</scope>
    <source>
        <strain evidence="1">214</strain>
    </source>
</reference>
<dbReference type="Proteomes" id="UP001054252">
    <property type="component" value="Unassembled WGS sequence"/>
</dbReference>
<keyword evidence="2" id="KW-1185">Reference proteome</keyword>
<dbReference type="EMBL" id="BPVZ01000118">
    <property type="protein sequence ID" value="GKV36715.1"/>
    <property type="molecule type" value="Genomic_DNA"/>
</dbReference>
<organism evidence="1 2">
    <name type="scientific">Rubroshorea leprosula</name>
    <dbReference type="NCBI Taxonomy" id="152421"/>
    <lineage>
        <taxon>Eukaryota</taxon>
        <taxon>Viridiplantae</taxon>
        <taxon>Streptophyta</taxon>
        <taxon>Embryophyta</taxon>
        <taxon>Tracheophyta</taxon>
        <taxon>Spermatophyta</taxon>
        <taxon>Magnoliopsida</taxon>
        <taxon>eudicotyledons</taxon>
        <taxon>Gunneridae</taxon>
        <taxon>Pentapetalae</taxon>
        <taxon>rosids</taxon>
        <taxon>malvids</taxon>
        <taxon>Malvales</taxon>
        <taxon>Dipterocarpaceae</taxon>
        <taxon>Rubroshorea</taxon>
    </lineage>
</organism>
<accession>A0AAV5LHG9</accession>
<comment type="caution">
    <text evidence="1">The sequence shown here is derived from an EMBL/GenBank/DDBJ whole genome shotgun (WGS) entry which is preliminary data.</text>
</comment>
<proteinExistence type="predicted"/>
<evidence type="ECO:0000313" key="1">
    <source>
        <dbReference type="EMBL" id="GKV36715.1"/>
    </source>
</evidence>
<name>A0AAV5LHG9_9ROSI</name>
<sequence length="64" mass="6936">MACKLSATINISTSKFLSQLNAKVKSKSFSMKAENLKGKTFCPVASAWLVLSLKTSPRRTVSCP</sequence>
<dbReference type="AlphaFoldDB" id="A0AAV5LHG9"/>